<dbReference type="EMBL" id="MU807206">
    <property type="protein sequence ID" value="KAJ3831835.1"/>
    <property type="molecule type" value="Genomic_DNA"/>
</dbReference>
<comment type="caution">
    <text evidence="2">The sequence shown here is derived from an EMBL/GenBank/DDBJ whole genome shotgun (WGS) entry which is preliminary data.</text>
</comment>
<evidence type="ECO:0000313" key="2">
    <source>
        <dbReference type="EMBL" id="KAJ3831835.1"/>
    </source>
</evidence>
<proteinExistence type="predicted"/>
<accession>A0AA38NWH9</accession>
<gene>
    <name evidence="2" type="ORF">F5878DRAFT_647299</name>
</gene>
<name>A0AA38NWH9_9AGAR</name>
<reference evidence="2" key="1">
    <citation type="submission" date="2022-08" db="EMBL/GenBank/DDBJ databases">
        <authorList>
            <consortium name="DOE Joint Genome Institute"/>
            <person name="Min B."/>
            <person name="Riley R."/>
            <person name="Sierra-Patev S."/>
            <person name="Naranjo-Ortiz M."/>
            <person name="Looney B."/>
            <person name="Konkel Z."/>
            <person name="Slot J.C."/>
            <person name="Sakamoto Y."/>
            <person name="Steenwyk J.L."/>
            <person name="Rokas A."/>
            <person name="Carro J."/>
            <person name="Camarero S."/>
            <person name="Ferreira P."/>
            <person name="Molpeceres G."/>
            <person name="Ruiz-Duenas F.J."/>
            <person name="Serrano A."/>
            <person name="Henrissat B."/>
            <person name="Drula E."/>
            <person name="Hughes K.W."/>
            <person name="Mata J.L."/>
            <person name="Ishikawa N.K."/>
            <person name="Vargas-Isla R."/>
            <person name="Ushijima S."/>
            <person name="Smith C.A."/>
            <person name="Ahrendt S."/>
            <person name="Andreopoulos W."/>
            <person name="He G."/>
            <person name="Labutti K."/>
            <person name="Lipzen A."/>
            <person name="Ng V."/>
            <person name="Sandor L."/>
            <person name="Barry K."/>
            <person name="Martinez A.T."/>
            <person name="Xiao Y."/>
            <person name="Gibbons J.G."/>
            <person name="Terashima K."/>
            <person name="Hibbett D.S."/>
            <person name="Grigoriev I.V."/>
        </authorList>
    </citation>
    <scope>NUCLEOTIDE SEQUENCE</scope>
    <source>
        <strain evidence="2">TFB9207</strain>
    </source>
</reference>
<evidence type="ECO:0000313" key="3">
    <source>
        <dbReference type="Proteomes" id="UP001163846"/>
    </source>
</evidence>
<protein>
    <submittedName>
        <fullName evidence="2">Uncharacterized protein</fullName>
    </submittedName>
</protein>
<organism evidence="2 3">
    <name type="scientific">Lentinula raphanica</name>
    <dbReference type="NCBI Taxonomy" id="153919"/>
    <lineage>
        <taxon>Eukaryota</taxon>
        <taxon>Fungi</taxon>
        <taxon>Dikarya</taxon>
        <taxon>Basidiomycota</taxon>
        <taxon>Agaricomycotina</taxon>
        <taxon>Agaricomycetes</taxon>
        <taxon>Agaricomycetidae</taxon>
        <taxon>Agaricales</taxon>
        <taxon>Marasmiineae</taxon>
        <taxon>Omphalotaceae</taxon>
        <taxon>Lentinula</taxon>
    </lineage>
</organism>
<dbReference type="Proteomes" id="UP001163846">
    <property type="component" value="Unassembled WGS sequence"/>
</dbReference>
<dbReference type="AlphaFoldDB" id="A0AA38NWH9"/>
<evidence type="ECO:0000256" key="1">
    <source>
        <dbReference type="SAM" id="MobiDB-lite"/>
    </source>
</evidence>
<feature type="compositionally biased region" description="Low complexity" evidence="1">
    <location>
        <begin position="111"/>
        <end position="120"/>
    </location>
</feature>
<feature type="compositionally biased region" description="Polar residues" evidence="1">
    <location>
        <begin position="121"/>
        <end position="147"/>
    </location>
</feature>
<sequence length="414" mass="46752">MAMRNPPPRTNFIASYAEGYMVFVAYPRFQSGLRVPPNQIFKLIKTKALDLHCFCGRAASAFQVTKEDSLLFGRFVSMCKRKDCKYFVDLTGAYDEASYLWPAQSSNAAPVNNATSSSSSQGQKPSTIVTPSSSRQNARATARSQRGVSRFAGSGTRKNPINLATALIAKRSDWKKLRAKDALYTFKQEYGLEAVPYPRDSNGLLKLPSQVWVALTDGDVILRCFHRKRVLVKPKAGNMNGPIFVQCPQLGFLQQLSIEAVYAHLLLLEPPQDHTLLSPPSSPIPHFTPSFNDDLYYAPYFYNYVPPLHRNCTNRDQVSISAYLTELIDWVKRLSDAVVDEYGQLDYDANETSTGIFTRSFKHTAIIVQRTRARLFPAERFENKMRRFRNFSAFSLAARVIGEQRADISMFDCE</sequence>
<feature type="region of interest" description="Disordered" evidence="1">
    <location>
        <begin position="111"/>
        <end position="155"/>
    </location>
</feature>
<keyword evidence="3" id="KW-1185">Reference proteome</keyword>